<feature type="domain" description="BIG2" evidence="1">
    <location>
        <begin position="383"/>
        <end position="464"/>
    </location>
</feature>
<evidence type="ECO:0000259" key="1">
    <source>
        <dbReference type="SMART" id="SM00635"/>
    </source>
</evidence>
<dbReference type="FunFam" id="2.60.40.1080:FF:000001">
    <property type="entry name" value="Bacterial Ig-like domain, group 2"/>
    <property type="match status" value="1"/>
</dbReference>
<feature type="domain" description="BIG2" evidence="1">
    <location>
        <begin position="211"/>
        <end position="292"/>
    </location>
</feature>
<feature type="domain" description="BIG2" evidence="1">
    <location>
        <begin position="470"/>
        <end position="552"/>
    </location>
</feature>
<dbReference type="InterPro" id="IPR008964">
    <property type="entry name" value="Invasin/intimin_cell_adhesion"/>
</dbReference>
<dbReference type="Pfam" id="PF02368">
    <property type="entry name" value="Big_2"/>
    <property type="match status" value="9"/>
</dbReference>
<dbReference type="Gene3D" id="2.60.40.1080">
    <property type="match status" value="11"/>
</dbReference>
<dbReference type="SUPFAM" id="SSF49373">
    <property type="entry name" value="Invasin/intimin cell-adhesion fragments"/>
    <property type="match status" value="9"/>
</dbReference>
<reference evidence="2" key="1">
    <citation type="submission" date="2023-03" db="EMBL/GenBank/DDBJ databases">
        <title>Edaphobacter sp.</title>
        <authorList>
            <person name="Huber K.J."/>
            <person name="Papendorf J."/>
            <person name="Pilke C."/>
            <person name="Bunk B."/>
            <person name="Sproeer C."/>
            <person name="Pester M."/>
        </authorList>
    </citation>
    <scope>NUCLEOTIDE SEQUENCE</scope>
    <source>
        <strain evidence="2">DSM 110680</strain>
    </source>
</reference>
<dbReference type="RefSeq" id="WP_348261714.1">
    <property type="nucleotide sequence ID" value="NZ_CP121196.1"/>
</dbReference>
<accession>A0AAU7DGM2</accession>
<feature type="domain" description="BIG2" evidence="1">
    <location>
        <begin position="906"/>
        <end position="987"/>
    </location>
</feature>
<dbReference type="PANTHER" id="PTHR23019:SF0">
    <property type="entry name" value="NUCLEAR PORE MEMBRANE GLYCOPROTEIN 210"/>
    <property type="match status" value="1"/>
</dbReference>
<feature type="domain" description="BIG2" evidence="1">
    <location>
        <begin position="818"/>
        <end position="900"/>
    </location>
</feature>
<protein>
    <submittedName>
        <fullName evidence="2">Ig-like domain-containing protein</fullName>
    </submittedName>
</protein>
<feature type="domain" description="BIG2" evidence="1">
    <location>
        <begin position="297"/>
        <end position="378"/>
    </location>
</feature>
<dbReference type="SMART" id="SM00635">
    <property type="entry name" value="BID_2"/>
    <property type="match status" value="11"/>
</dbReference>
<dbReference type="EMBL" id="CP121196">
    <property type="protein sequence ID" value="XBH16485.1"/>
    <property type="molecule type" value="Genomic_DNA"/>
</dbReference>
<sequence length="989" mass="97295">MKKLGVLLSTILIFCLGFSGCGGGSSKSNSQSSNGTPTLASITVYGKNAVTSVAAGASLQLVAQGNYSDGTIKDISSSVTWSTSDATVATASATGLLTSKKAGSVIATAAQGSVSGTMTVTVNGAALSSISISGGSPVAAGVSEQLTAEGTYTDSSTQAITSQVTWQSSDSTIATVSSSGMLKSLKAGSVTISATMSSVTGNASVTVSSAVLTSINVGTPSPSLASGGTEQLTATGVFSDSTTQPITTQVVWGSSDSTVAVVNSVGLLTALKAGSVTVTASMSGVSGTGNVVVNAPSLVSITVAPVAFTIASGQSKQLSAMGVYSDGTSSDVTSQATWTAASTAYATVSSSGLVTGVAAGGSTITATIGSKSGSAVATVTSALLLSIMVTPATASIATGQTQAFTANGIFSDGSTTDITNSVTWSSNATNFATIDQTGLATGVSTGAAMITASSGTATPGMAALTVTAAVLTEIDIAPDGQYIPVGGQYPLALTGTYSDNSTQTITNATWSSSDSTLASVDPNTGIVTGVANSNNNPVTITASYGGMTNTTTVYITSAVPESLQITPATASIASGTTQQYAVNVVYSDGSIQPVTAGLSWLSSLPSVAGIDSNGLATGFTPGQATITVAFDSMTATASLTVTSATLSNIVVTPVSTVVGINGNVQYTATGVFTDNSTQDLTSQVIWSSSNASFALINAGGLANGISAGVTTITATSGSISGSATLTVTTATLVGIKITPDSPTVPPHSKVQLTAIGTFSDGSQIVLSGVSWHTSSARYAMVNGSGVLRTKKATNQPVVVYARLNGITGQTNVNITSMTIQSLAITPSPATVAMGTTVPFALTATLSDGVTTVDLTASARWQTSNYQDAVINRQGIATGIAAGSVTITGSVNGQTPATATLTVSNATIQSITVTPANPTIALGALQQFAASGLFSDGSTQDITSIATWTSSAPTVAVVNQKGVASSVTHGQTSVTATLNGTPGSTILSVN</sequence>
<feature type="domain" description="BIG2" evidence="1">
    <location>
        <begin position="38"/>
        <end position="121"/>
    </location>
</feature>
<name>A0AAU7DGM2_9BACT</name>
<dbReference type="InterPro" id="IPR003343">
    <property type="entry name" value="Big_2"/>
</dbReference>
<dbReference type="PROSITE" id="PS51257">
    <property type="entry name" value="PROKAR_LIPOPROTEIN"/>
    <property type="match status" value="1"/>
</dbReference>
<feature type="domain" description="BIG2" evidence="1">
    <location>
        <begin position="559"/>
        <end position="640"/>
    </location>
</feature>
<gene>
    <name evidence="2" type="ORF">P8935_18160</name>
</gene>
<dbReference type="PANTHER" id="PTHR23019">
    <property type="entry name" value="NUCLEAR PORE MEMBRANE GLYCOPROTEIN GP210-RELATED"/>
    <property type="match status" value="1"/>
</dbReference>
<proteinExistence type="predicted"/>
<dbReference type="InterPro" id="IPR045197">
    <property type="entry name" value="NUP210-like"/>
</dbReference>
<organism evidence="2">
    <name type="scientific">Telmatobacter sp. DSM 110680</name>
    <dbReference type="NCBI Taxonomy" id="3036704"/>
    <lineage>
        <taxon>Bacteria</taxon>
        <taxon>Pseudomonadati</taxon>
        <taxon>Acidobacteriota</taxon>
        <taxon>Terriglobia</taxon>
        <taxon>Terriglobales</taxon>
        <taxon>Acidobacteriaceae</taxon>
        <taxon>Telmatobacter</taxon>
    </lineage>
</organism>
<feature type="domain" description="BIG2" evidence="1">
    <location>
        <begin position="645"/>
        <end position="726"/>
    </location>
</feature>
<evidence type="ECO:0000313" key="2">
    <source>
        <dbReference type="EMBL" id="XBH16485.1"/>
    </source>
</evidence>
<dbReference type="AlphaFoldDB" id="A0AAU7DGM2"/>
<feature type="domain" description="BIG2" evidence="1">
    <location>
        <begin position="126"/>
        <end position="206"/>
    </location>
</feature>
<feature type="domain" description="BIG2" evidence="1">
    <location>
        <begin position="731"/>
        <end position="813"/>
    </location>
</feature>